<dbReference type="Proteomes" id="UP000076881">
    <property type="component" value="Unassembled WGS sequence"/>
</dbReference>
<evidence type="ECO:0000313" key="1">
    <source>
        <dbReference type="EMBL" id="OAA80080.1"/>
    </source>
</evidence>
<dbReference type="EMBL" id="AZHF01000002">
    <property type="protein sequence ID" value="OAA80080.1"/>
    <property type="molecule type" value="Genomic_DNA"/>
</dbReference>
<sequence length="151" mass="16947">MAHGELARGKIFAGRVISEWERIAGDDSMEVTQYEKLSQHPSPLPNLYGRSMPWKTAVNDVPTGLQPVDFEDWLWRRKSANKKKHNKKAKYHSKKMSTLVLLVIGEITGKGQGVVASTKIAKGARMLAESQLFTISRTERNIKDLEASIGR</sequence>
<accession>A0A168J6Y5</accession>
<keyword evidence="2" id="KW-1185">Reference proteome</keyword>
<gene>
    <name evidence="1" type="ORF">LEL_03566</name>
</gene>
<dbReference type="OrthoDB" id="265717at2759"/>
<reference evidence="1 2" key="1">
    <citation type="journal article" date="2016" name="Genome Biol. Evol.">
        <title>Divergent and convergent evolution of fungal pathogenicity.</title>
        <authorList>
            <person name="Shang Y."/>
            <person name="Xiao G."/>
            <person name="Zheng P."/>
            <person name="Cen K."/>
            <person name="Zhan S."/>
            <person name="Wang C."/>
        </authorList>
    </citation>
    <scope>NUCLEOTIDE SEQUENCE [LARGE SCALE GENOMIC DNA]</scope>
    <source>
        <strain evidence="1 2">RCEF 1005</strain>
    </source>
</reference>
<dbReference type="STRING" id="1081108.A0A168J6Y5"/>
<name>A0A168J6Y5_CORDF</name>
<dbReference type="AlphaFoldDB" id="A0A168J6Y5"/>
<evidence type="ECO:0000313" key="2">
    <source>
        <dbReference type="Proteomes" id="UP000076881"/>
    </source>
</evidence>
<protein>
    <submittedName>
        <fullName evidence="1">SET domain-containing protein 5</fullName>
    </submittedName>
</protein>
<proteinExistence type="predicted"/>
<comment type="caution">
    <text evidence="1">The sequence shown here is derived from an EMBL/GenBank/DDBJ whole genome shotgun (WGS) entry which is preliminary data.</text>
</comment>
<organism evidence="1 2">
    <name type="scientific">Akanthomyces lecanii RCEF 1005</name>
    <dbReference type="NCBI Taxonomy" id="1081108"/>
    <lineage>
        <taxon>Eukaryota</taxon>
        <taxon>Fungi</taxon>
        <taxon>Dikarya</taxon>
        <taxon>Ascomycota</taxon>
        <taxon>Pezizomycotina</taxon>
        <taxon>Sordariomycetes</taxon>
        <taxon>Hypocreomycetidae</taxon>
        <taxon>Hypocreales</taxon>
        <taxon>Cordycipitaceae</taxon>
        <taxon>Akanthomyces</taxon>
        <taxon>Cordyceps confragosa</taxon>
    </lineage>
</organism>